<name>A0A8X8YA34_SALSN</name>
<protein>
    <submittedName>
        <fullName evidence="1">Uncharacterized protein</fullName>
    </submittedName>
</protein>
<organism evidence="1">
    <name type="scientific">Salvia splendens</name>
    <name type="common">Scarlet sage</name>
    <dbReference type="NCBI Taxonomy" id="180675"/>
    <lineage>
        <taxon>Eukaryota</taxon>
        <taxon>Viridiplantae</taxon>
        <taxon>Streptophyta</taxon>
        <taxon>Embryophyta</taxon>
        <taxon>Tracheophyta</taxon>
        <taxon>Spermatophyta</taxon>
        <taxon>Magnoliopsida</taxon>
        <taxon>eudicotyledons</taxon>
        <taxon>Gunneridae</taxon>
        <taxon>Pentapetalae</taxon>
        <taxon>asterids</taxon>
        <taxon>lamiids</taxon>
        <taxon>Lamiales</taxon>
        <taxon>Lamiaceae</taxon>
        <taxon>Nepetoideae</taxon>
        <taxon>Mentheae</taxon>
        <taxon>Salviinae</taxon>
        <taxon>Salvia</taxon>
        <taxon>Salvia subgen. Calosphace</taxon>
        <taxon>core Calosphace</taxon>
    </lineage>
</organism>
<evidence type="ECO:0000313" key="2">
    <source>
        <dbReference type="Proteomes" id="UP000298416"/>
    </source>
</evidence>
<dbReference type="Proteomes" id="UP000298416">
    <property type="component" value="Unassembled WGS sequence"/>
</dbReference>
<accession>A0A8X8YA34</accession>
<evidence type="ECO:0000313" key="1">
    <source>
        <dbReference type="EMBL" id="KAG6426847.1"/>
    </source>
</evidence>
<gene>
    <name evidence="1" type="ORF">SASPL_111082</name>
</gene>
<dbReference type="AlphaFoldDB" id="A0A8X8YA34"/>
<sequence>MKEVVNRFFTLCIGGRTSVGANFNGMRGDSLSYVTWEVMASRQKETPNTSWPANNYRRAQADVFDWAHDQGKFAY</sequence>
<keyword evidence="2" id="KW-1185">Reference proteome</keyword>
<proteinExistence type="predicted"/>
<comment type="caution">
    <text evidence="1">The sequence shown here is derived from an EMBL/GenBank/DDBJ whole genome shotgun (WGS) entry which is preliminary data.</text>
</comment>
<dbReference type="EMBL" id="PNBA02000004">
    <property type="protein sequence ID" value="KAG6426847.1"/>
    <property type="molecule type" value="Genomic_DNA"/>
</dbReference>
<reference evidence="1" key="2">
    <citation type="submission" date="2020-08" db="EMBL/GenBank/DDBJ databases">
        <title>Plant Genome Project.</title>
        <authorList>
            <person name="Zhang R.-G."/>
        </authorList>
    </citation>
    <scope>NUCLEOTIDE SEQUENCE</scope>
    <source>
        <strain evidence="1">Huo1</strain>
        <tissue evidence="1">Leaf</tissue>
    </source>
</reference>
<reference evidence="1" key="1">
    <citation type="submission" date="2018-01" db="EMBL/GenBank/DDBJ databases">
        <authorList>
            <person name="Mao J.F."/>
        </authorList>
    </citation>
    <scope>NUCLEOTIDE SEQUENCE</scope>
    <source>
        <strain evidence="1">Huo1</strain>
        <tissue evidence="1">Leaf</tissue>
    </source>
</reference>